<evidence type="ECO:0000313" key="6">
    <source>
        <dbReference type="EMBL" id="SET36032.1"/>
    </source>
</evidence>
<dbReference type="GO" id="GO:0030313">
    <property type="term" value="C:cell envelope"/>
    <property type="evidence" value="ECO:0007669"/>
    <property type="project" value="UniProtKB-SubCell"/>
</dbReference>
<dbReference type="PANTHER" id="PTHR46847">
    <property type="entry name" value="D-ALLOSE-BINDING PERIPLASMIC PROTEIN-RELATED"/>
    <property type="match status" value="1"/>
</dbReference>
<dbReference type="eggNOG" id="COG1879">
    <property type="taxonomic scope" value="Bacteria"/>
</dbReference>
<dbReference type="RefSeq" id="WP_074649215.1">
    <property type="nucleotide sequence ID" value="NZ_FOIL01000014.1"/>
</dbReference>
<organism evidence="6 7">
    <name type="scientific">[Clostridium] aminophilum</name>
    <dbReference type="NCBI Taxonomy" id="1526"/>
    <lineage>
        <taxon>Bacteria</taxon>
        <taxon>Bacillati</taxon>
        <taxon>Bacillota</taxon>
        <taxon>Clostridia</taxon>
        <taxon>Lachnospirales</taxon>
        <taxon>Lachnospiraceae</taxon>
    </lineage>
</organism>
<feature type="chain" id="PRO_5011492120" evidence="4">
    <location>
        <begin position="21"/>
        <end position="333"/>
    </location>
</feature>
<evidence type="ECO:0000313" key="7">
    <source>
        <dbReference type="Proteomes" id="UP000199820"/>
    </source>
</evidence>
<dbReference type="InterPro" id="IPR028082">
    <property type="entry name" value="Peripla_BP_I"/>
</dbReference>
<sequence length="333" mass="33827">MKLNKLFAVGMAAMMTMSMAACGAATVDGQKSTTQAAAETTAAASEAASEASKESGAAVSGSIGLSVSTLNNPFFVTLEEGAEAKAKELGVELVSVDAGDDSAKQASDIEDLISKKVSVLIVNPVDSDAVAPAVKDAIAAGIKVIAVDRVVNGVDVDCSIASDNVAGAESATKFLTELVGKDAKVAELQGTPGASAAIDRGTGFHNIADTNLKVVSSQTGNFNRSEGMTVMENMLQADAEIKGVFAANDEMALGAIEAIGDKDIAVVGFDATDDALKSIQDGKMKATIAQQPDLMGATAVDTAAKLMNGEAVEKSIPVEVTLVSKDNVSSYIK</sequence>
<evidence type="ECO:0000256" key="1">
    <source>
        <dbReference type="ARBA" id="ARBA00004196"/>
    </source>
</evidence>
<accession>A0A1I0DU90</accession>
<feature type="signal peptide" evidence="4">
    <location>
        <begin position="1"/>
        <end position="20"/>
    </location>
</feature>
<dbReference type="Proteomes" id="UP000199820">
    <property type="component" value="Unassembled WGS sequence"/>
</dbReference>
<dbReference type="PROSITE" id="PS51257">
    <property type="entry name" value="PROKAR_LIPOPROTEIN"/>
    <property type="match status" value="1"/>
</dbReference>
<protein>
    <submittedName>
        <fullName evidence="6">Ribose-binding protein</fullName>
    </submittedName>
</protein>
<proteinExistence type="inferred from homology"/>
<dbReference type="CDD" id="cd06323">
    <property type="entry name" value="PBP1_ribose_binding"/>
    <property type="match status" value="1"/>
</dbReference>
<name>A0A1I0DU90_9FIRM</name>
<evidence type="ECO:0000259" key="5">
    <source>
        <dbReference type="Pfam" id="PF13407"/>
    </source>
</evidence>
<evidence type="ECO:0000256" key="4">
    <source>
        <dbReference type="SAM" id="SignalP"/>
    </source>
</evidence>
<evidence type="ECO:0000256" key="3">
    <source>
        <dbReference type="ARBA" id="ARBA00022729"/>
    </source>
</evidence>
<reference evidence="6 7" key="1">
    <citation type="submission" date="2016-10" db="EMBL/GenBank/DDBJ databases">
        <authorList>
            <person name="de Groot N.N."/>
        </authorList>
    </citation>
    <scope>NUCLEOTIDE SEQUENCE [LARGE SCALE GENOMIC DNA]</scope>
    <source>
        <strain evidence="6 7">KH1P1</strain>
    </source>
</reference>
<comment type="subcellular location">
    <subcellularLocation>
        <location evidence="1">Cell envelope</location>
    </subcellularLocation>
</comment>
<evidence type="ECO:0000256" key="2">
    <source>
        <dbReference type="ARBA" id="ARBA00007639"/>
    </source>
</evidence>
<feature type="domain" description="Periplasmic binding protein" evidence="5">
    <location>
        <begin position="63"/>
        <end position="310"/>
    </location>
</feature>
<comment type="similarity">
    <text evidence="2">Belongs to the bacterial solute-binding protein 2 family.</text>
</comment>
<dbReference type="Pfam" id="PF13407">
    <property type="entry name" value="Peripla_BP_4"/>
    <property type="match status" value="1"/>
</dbReference>
<dbReference type="EMBL" id="FOIL01000014">
    <property type="protein sequence ID" value="SET36032.1"/>
    <property type="molecule type" value="Genomic_DNA"/>
</dbReference>
<dbReference type="Gene3D" id="3.40.50.2300">
    <property type="match status" value="2"/>
</dbReference>
<dbReference type="STRING" id="1526.SAMN02910262_02360"/>
<dbReference type="SUPFAM" id="SSF53822">
    <property type="entry name" value="Periplasmic binding protein-like I"/>
    <property type="match status" value="1"/>
</dbReference>
<dbReference type="AlphaFoldDB" id="A0A1I0DU90"/>
<keyword evidence="3 4" id="KW-0732">Signal</keyword>
<dbReference type="InterPro" id="IPR025997">
    <property type="entry name" value="SBP_2_dom"/>
</dbReference>
<gene>
    <name evidence="6" type="ORF">SAMN04487771_101447</name>
</gene>
<dbReference type="GO" id="GO:0030246">
    <property type="term" value="F:carbohydrate binding"/>
    <property type="evidence" value="ECO:0007669"/>
    <property type="project" value="UniProtKB-ARBA"/>
</dbReference>
<dbReference type="OrthoDB" id="9769193at2"/>
<keyword evidence="7" id="KW-1185">Reference proteome</keyword>
<dbReference type="PANTHER" id="PTHR46847:SF1">
    <property type="entry name" value="D-ALLOSE-BINDING PERIPLASMIC PROTEIN-RELATED"/>
    <property type="match status" value="1"/>
</dbReference>